<dbReference type="EMBL" id="LC519601">
    <property type="protein sequence ID" value="BBU72713.1"/>
    <property type="molecule type" value="Genomic_DNA"/>
</dbReference>
<accession>A0A679FGG0</accession>
<reference evidence="2 3" key="1">
    <citation type="submission" date="2020-01" db="EMBL/GenBank/DDBJ databases">
        <title>Isolation, characterization and genomic analysis of a lytic bacteriophage vB_CsaP_009 infecting Cronobacter.</title>
        <authorList>
            <person name="Soleimani-Delfan A."/>
            <person name="Shahin K."/>
            <person name="Barazandeh M."/>
            <person name="Komijani M."/>
        </authorList>
    </citation>
    <scope>NUCLEOTIDE SEQUENCE [LARGE SCALE GENOMIC DNA]</scope>
</reference>
<dbReference type="KEGG" id="vg:55603501"/>
<proteinExistence type="predicted"/>
<name>A0A679FGG0_9CAUD</name>
<evidence type="ECO:0000313" key="3">
    <source>
        <dbReference type="Proteomes" id="UP000479051"/>
    </source>
</evidence>
<organism evidence="2 3">
    <name type="scientific">Cronobacter phage vB_CsaP_009</name>
    <dbReference type="NCBI Taxonomy" id="2699738"/>
    <lineage>
        <taxon>Viruses</taxon>
        <taxon>Duplodnaviria</taxon>
        <taxon>Heunggongvirae</taxon>
        <taxon>Uroviricota</taxon>
        <taxon>Caudoviricetes</taxon>
        <taxon>Grimontviridae</taxon>
        <taxon>Privateervirus</taxon>
        <taxon>Privateervirus pv009</taxon>
    </lineage>
</organism>
<sequence length="108" mass="12688">MSRNFKRLNKMIARRARLQKEQPDFMNDIALRRHEVVKNLNEVIDNKPSLNELTGEWEKPFTTLQVNQAKNHLRKIYARTFATTGGATTMNKNDWRESKKGKSFNPAR</sequence>
<keyword evidence="3" id="KW-1185">Reference proteome</keyword>
<evidence type="ECO:0000313" key="2">
    <source>
        <dbReference type="EMBL" id="BBU72713.1"/>
    </source>
</evidence>
<protein>
    <submittedName>
        <fullName evidence="2">Uncharacterized protein</fullName>
    </submittedName>
</protein>
<dbReference type="RefSeq" id="YP_009833446.1">
    <property type="nucleotide sequence ID" value="NC_048664.1"/>
</dbReference>
<evidence type="ECO:0000256" key="1">
    <source>
        <dbReference type="SAM" id="MobiDB-lite"/>
    </source>
</evidence>
<dbReference type="GeneID" id="55603501"/>
<dbReference type="Proteomes" id="UP000479051">
    <property type="component" value="Segment"/>
</dbReference>
<feature type="region of interest" description="Disordered" evidence="1">
    <location>
        <begin position="86"/>
        <end position="108"/>
    </location>
</feature>